<evidence type="ECO:0000313" key="5">
    <source>
        <dbReference type="EMBL" id="KAF7490562.1"/>
    </source>
</evidence>
<evidence type="ECO:0000259" key="4">
    <source>
        <dbReference type="PROSITE" id="PS50001"/>
    </source>
</evidence>
<feature type="domain" description="SH2" evidence="4">
    <location>
        <begin position="211"/>
        <end position="309"/>
    </location>
</feature>
<dbReference type="OrthoDB" id="10044490at2759"/>
<dbReference type="Proteomes" id="UP000070412">
    <property type="component" value="Unassembled WGS sequence"/>
</dbReference>
<name>A0A834R540_SARSC</name>
<reference evidence="5" key="2">
    <citation type="submission" date="2020-01" db="EMBL/GenBank/DDBJ databases">
        <authorList>
            <person name="Korhonen P.K.K."/>
            <person name="Guangxu M.G."/>
            <person name="Wang T.W."/>
            <person name="Stroehlein A.J.S."/>
            <person name="Young N.D."/>
            <person name="Ang C.-S.A."/>
            <person name="Fernando D.W.F."/>
            <person name="Lu H.L."/>
            <person name="Taylor S.T."/>
            <person name="Ehtesham M.E.M."/>
            <person name="Najaraj S.H.N."/>
            <person name="Harsha G.H.G."/>
            <person name="Madugundu A.M."/>
            <person name="Renuse S.R."/>
            <person name="Holt D.H."/>
            <person name="Pandey A.P."/>
            <person name="Papenfuss A.P."/>
            <person name="Gasser R.B.G."/>
            <person name="Fischer K.F."/>
        </authorList>
    </citation>
    <scope>NUCLEOTIDE SEQUENCE</scope>
    <source>
        <strain evidence="5">SSS_KF_BRIS2020</strain>
    </source>
</reference>
<dbReference type="GO" id="GO:0007169">
    <property type="term" value="P:cell surface receptor protein tyrosine kinase signaling pathway"/>
    <property type="evidence" value="ECO:0007669"/>
    <property type="project" value="TreeGrafter"/>
</dbReference>
<dbReference type="Gene3D" id="3.30.505.10">
    <property type="entry name" value="SH2 domain"/>
    <property type="match status" value="1"/>
</dbReference>
<evidence type="ECO:0000256" key="1">
    <source>
        <dbReference type="ARBA" id="ARBA00022999"/>
    </source>
</evidence>
<dbReference type="AlphaFoldDB" id="A0A834R540"/>
<feature type="compositionally biased region" description="Pro residues" evidence="3">
    <location>
        <begin position="127"/>
        <end position="141"/>
    </location>
</feature>
<dbReference type="EMBL" id="WVUK01000062">
    <property type="protein sequence ID" value="KAF7490562.1"/>
    <property type="molecule type" value="Genomic_DNA"/>
</dbReference>
<organism evidence="5">
    <name type="scientific">Sarcoptes scabiei</name>
    <name type="common">Itch mite</name>
    <name type="synonym">Acarus scabiei</name>
    <dbReference type="NCBI Taxonomy" id="52283"/>
    <lineage>
        <taxon>Eukaryota</taxon>
        <taxon>Metazoa</taxon>
        <taxon>Ecdysozoa</taxon>
        <taxon>Arthropoda</taxon>
        <taxon>Chelicerata</taxon>
        <taxon>Arachnida</taxon>
        <taxon>Acari</taxon>
        <taxon>Acariformes</taxon>
        <taxon>Sarcoptiformes</taxon>
        <taxon>Astigmata</taxon>
        <taxon>Psoroptidia</taxon>
        <taxon>Sarcoptoidea</taxon>
        <taxon>Sarcoptidae</taxon>
        <taxon>Sarcoptinae</taxon>
        <taxon>Sarcoptes</taxon>
    </lineage>
</organism>
<dbReference type="Pfam" id="PF00017">
    <property type="entry name" value="SH2"/>
    <property type="match status" value="1"/>
</dbReference>
<dbReference type="EnsemblMetazoa" id="SSS_8233s_mrna">
    <property type="protein sequence ID" value="KAF7490562.1"/>
    <property type="gene ID" value="SSS_8233"/>
</dbReference>
<reference evidence="7" key="1">
    <citation type="journal article" date="2020" name="PLoS Negl. Trop. Dis.">
        <title>High-quality nuclear genome for Sarcoptes scabiei-A critical resource for a neglected parasite.</title>
        <authorList>
            <person name="Korhonen P.K."/>
            <person name="Gasser R.B."/>
            <person name="Ma G."/>
            <person name="Wang T."/>
            <person name="Stroehlein A.J."/>
            <person name="Young N.D."/>
            <person name="Ang C.S."/>
            <person name="Fernando D.D."/>
            <person name="Lu H.C."/>
            <person name="Taylor S."/>
            <person name="Reynolds S.L."/>
            <person name="Mofiz E."/>
            <person name="Najaraj S.H."/>
            <person name="Gowda H."/>
            <person name="Madugundu A."/>
            <person name="Renuse S."/>
            <person name="Holt D."/>
            <person name="Pandey A."/>
            <person name="Papenfuss A.T."/>
            <person name="Fischer K."/>
        </authorList>
    </citation>
    <scope>NUCLEOTIDE SEQUENCE [LARGE SCALE GENOMIC DNA]</scope>
</reference>
<dbReference type="InterPro" id="IPR051751">
    <property type="entry name" value="Immunoreceptor_sig_adapters"/>
</dbReference>
<feature type="compositionally biased region" description="Basic residues" evidence="3">
    <location>
        <begin position="114"/>
        <end position="123"/>
    </location>
</feature>
<dbReference type="GO" id="GO:0005737">
    <property type="term" value="C:cytoplasm"/>
    <property type="evidence" value="ECO:0007669"/>
    <property type="project" value="UniProtKB-ARBA"/>
</dbReference>
<evidence type="ECO:0000256" key="3">
    <source>
        <dbReference type="SAM" id="MobiDB-lite"/>
    </source>
</evidence>
<dbReference type="PANTHER" id="PTHR14098">
    <property type="entry name" value="SH2 DOMAIN CONTAINING PROTEIN"/>
    <property type="match status" value="1"/>
</dbReference>
<dbReference type="GO" id="GO:0035556">
    <property type="term" value="P:intracellular signal transduction"/>
    <property type="evidence" value="ECO:0007669"/>
    <property type="project" value="TreeGrafter"/>
</dbReference>
<evidence type="ECO:0000313" key="7">
    <source>
        <dbReference type="Proteomes" id="UP000070412"/>
    </source>
</evidence>
<keyword evidence="1 2" id="KW-0727">SH2 domain</keyword>
<proteinExistence type="predicted"/>
<feature type="region of interest" description="Disordered" evidence="3">
    <location>
        <begin position="93"/>
        <end position="141"/>
    </location>
</feature>
<evidence type="ECO:0000256" key="2">
    <source>
        <dbReference type="PROSITE-ProRule" id="PRU00191"/>
    </source>
</evidence>
<reference evidence="6" key="3">
    <citation type="submission" date="2022-06" db="UniProtKB">
        <authorList>
            <consortium name="EnsemblMetazoa"/>
        </authorList>
    </citation>
    <scope>IDENTIFICATION</scope>
</reference>
<dbReference type="SMART" id="SM00252">
    <property type="entry name" value="SH2"/>
    <property type="match status" value="1"/>
</dbReference>
<keyword evidence="7" id="KW-1185">Reference proteome</keyword>
<sequence length="316" mass="36594">MHRNSLSNLHDQIDSFRSTSLPQVKNFFQKQLTKCINECRLQTINLKRSIGNHTSSSSSIKNRTTHDNVDTEDEFVWGSDFDDFDEEIEGDLDRKLPQNSSNDLQSFDLNHNNHSLRKTKCPKRPSNEPPPPPLPKCPPPDFLQENLILQSPLFHTSNSFERINDDDYLVPNTSAHSQSTILEAIERPLPPIPKDDHNENDEEYEQLRKFAWFHDIERDQSEKLLLQTRTTGAFLVRKSRRAGFRNPYTLTLLHNNRVFHLNIRKRLDQLFALGTEKPREKTFNTIADLIEFHSVEPIYLTLKGLIVGVTVLVSSK</sequence>
<evidence type="ECO:0000313" key="6">
    <source>
        <dbReference type="EnsemblMetazoa" id="KAF7490562.1"/>
    </source>
</evidence>
<feature type="compositionally biased region" description="Polar residues" evidence="3">
    <location>
        <begin position="97"/>
        <end position="113"/>
    </location>
</feature>
<dbReference type="PROSITE" id="PS50001">
    <property type="entry name" value="SH2"/>
    <property type="match status" value="1"/>
</dbReference>
<dbReference type="InterPro" id="IPR036860">
    <property type="entry name" value="SH2_dom_sf"/>
</dbReference>
<dbReference type="PANTHER" id="PTHR14098:SF14">
    <property type="entry name" value="SH2 DOMAIN-CONTAINING PROTEIN"/>
    <property type="match status" value="1"/>
</dbReference>
<gene>
    <name evidence="5" type="ORF">SSS_8233</name>
</gene>
<protein>
    <submittedName>
        <fullName evidence="5">B-cell linker protein</fullName>
    </submittedName>
</protein>
<dbReference type="SUPFAM" id="SSF55550">
    <property type="entry name" value="SH2 domain"/>
    <property type="match status" value="1"/>
</dbReference>
<accession>A0A834R540</accession>
<dbReference type="InterPro" id="IPR000980">
    <property type="entry name" value="SH2"/>
</dbReference>